<proteinExistence type="predicted"/>
<feature type="transmembrane region" description="Helical" evidence="1">
    <location>
        <begin position="28"/>
        <end position="50"/>
    </location>
</feature>
<protein>
    <submittedName>
        <fullName evidence="2">Uncharacterized protein</fullName>
    </submittedName>
</protein>
<keyword evidence="1" id="KW-0812">Transmembrane</keyword>
<reference evidence="2 3" key="1">
    <citation type="submission" date="2019-09" db="EMBL/GenBank/DDBJ databases">
        <authorList>
            <person name="Valk L.C."/>
        </authorList>
    </citation>
    <scope>NUCLEOTIDE SEQUENCE [LARGE SCALE GENOMIC DNA]</scope>
    <source>
        <strain evidence="2">GalUA</strain>
    </source>
</reference>
<evidence type="ECO:0000313" key="2">
    <source>
        <dbReference type="EMBL" id="KAB1438346.1"/>
    </source>
</evidence>
<dbReference type="EMBL" id="WAGX01000005">
    <property type="protein sequence ID" value="KAB1438346.1"/>
    <property type="molecule type" value="Genomic_DNA"/>
</dbReference>
<comment type="caution">
    <text evidence="2">The sequence shown here is derived from an EMBL/GenBank/DDBJ whole genome shotgun (WGS) entry which is preliminary data.</text>
</comment>
<keyword evidence="1" id="KW-0472">Membrane</keyword>
<organism evidence="2 3">
    <name type="scientific">Candidatus Galacturonatibacter soehngenii</name>
    <dbReference type="NCBI Taxonomy" id="2307010"/>
    <lineage>
        <taxon>Bacteria</taxon>
        <taxon>Bacillati</taxon>
        <taxon>Bacillota</taxon>
        <taxon>Clostridia</taxon>
        <taxon>Lachnospirales</taxon>
        <taxon>Lachnospiraceae</taxon>
        <taxon>Candidatus Galacturonatibacter</taxon>
    </lineage>
</organism>
<dbReference type="AlphaFoldDB" id="A0A7V7QLB9"/>
<evidence type="ECO:0000313" key="3">
    <source>
        <dbReference type="Proteomes" id="UP000461768"/>
    </source>
</evidence>
<dbReference type="Proteomes" id="UP000461768">
    <property type="component" value="Unassembled WGS sequence"/>
</dbReference>
<evidence type="ECO:0000256" key="1">
    <source>
        <dbReference type="SAM" id="Phobius"/>
    </source>
</evidence>
<keyword evidence="1" id="KW-1133">Transmembrane helix</keyword>
<name>A0A7V7QLB9_9FIRM</name>
<sequence>MESIGNMEIINDSNGLGVQPMGTKCTTLCLLPAVACAAIACGLAVLGIVITSSLAPAVATLGGGVGSVAGDETAAGQ</sequence>
<accession>A0A7V7QLB9</accession>
<keyword evidence="3" id="KW-1185">Reference proteome</keyword>
<reference evidence="2 3" key="2">
    <citation type="submission" date="2020-02" db="EMBL/GenBank/DDBJ databases">
        <title>Candidatus Galacturonibacter soehngenii shows hetero-acetogenic catabolism of galacturonic acid but lacks a canonical carbon monoxide dehydrogenase/acetyl-CoA synthase complex.</title>
        <authorList>
            <person name="Diender M."/>
            <person name="Stouten G.R."/>
            <person name="Petersen J.F."/>
            <person name="Nielsen P.H."/>
            <person name="Dueholm M.S."/>
            <person name="Pronk J.T."/>
            <person name="Van Loosdrecht M.C.M."/>
        </authorList>
    </citation>
    <scope>NUCLEOTIDE SEQUENCE [LARGE SCALE GENOMIC DNA]</scope>
    <source>
        <strain evidence="2">GalUA</strain>
    </source>
</reference>
<gene>
    <name evidence="2" type="ORF">F7O84_12420</name>
</gene>
<dbReference type="RefSeq" id="WP_151145640.1">
    <property type="nucleotide sequence ID" value="NZ_WAGX01000005.1"/>
</dbReference>